<name>A0A7Y3RM14_9PROT</name>
<proteinExistence type="predicted"/>
<protein>
    <submittedName>
        <fullName evidence="1">Uncharacterized protein</fullName>
    </submittedName>
</protein>
<keyword evidence="2" id="KW-1185">Reference proteome</keyword>
<sequence>MSFSGTYAVEINTPMGKQEGTLTLVEDGGALTGTMAAQGDTAEIKNGSVNGDTAMWDVDVSKPMPLTLGFEGKKDGGNINGSVKLGAFGNSTFTATAQ</sequence>
<dbReference type="EMBL" id="JABFCX010000003">
    <property type="protein sequence ID" value="NNU16563.1"/>
    <property type="molecule type" value="Genomic_DNA"/>
</dbReference>
<gene>
    <name evidence="1" type="ORF">HK107_09545</name>
</gene>
<dbReference type="Proteomes" id="UP000536835">
    <property type="component" value="Unassembled WGS sequence"/>
</dbReference>
<evidence type="ECO:0000313" key="1">
    <source>
        <dbReference type="EMBL" id="NNU16563.1"/>
    </source>
</evidence>
<dbReference type="AlphaFoldDB" id="A0A7Y3RM14"/>
<evidence type="ECO:0000313" key="2">
    <source>
        <dbReference type="Proteomes" id="UP000536835"/>
    </source>
</evidence>
<organism evidence="1 2">
    <name type="scientific">Parvularcula mediterranea</name>
    <dbReference type="NCBI Taxonomy" id="2732508"/>
    <lineage>
        <taxon>Bacteria</taxon>
        <taxon>Pseudomonadati</taxon>
        <taxon>Pseudomonadota</taxon>
        <taxon>Alphaproteobacteria</taxon>
        <taxon>Parvularculales</taxon>
        <taxon>Parvularculaceae</taxon>
        <taxon>Parvularcula</taxon>
    </lineage>
</organism>
<reference evidence="1 2" key="1">
    <citation type="submission" date="2020-05" db="EMBL/GenBank/DDBJ databases">
        <title>Parvularcula mediterraneae sp. nov., isolated from polypropylene straw from shallow seawater of the seashore of Laganas in Zakynthos island, Greece.</title>
        <authorList>
            <person name="Szabo I."/>
            <person name="Al-Omari J."/>
            <person name="Rado J."/>
            <person name="Szerdahelyi G.S."/>
        </authorList>
    </citation>
    <scope>NUCLEOTIDE SEQUENCE [LARGE SCALE GENOMIC DNA]</scope>
    <source>
        <strain evidence="1 2">ZS-1/3</strain>
    </source>
</reference>
<comment type="caution">
    <text evidence="1">The sequence shown here is derived from an EMBL/GenBank/DDBJ whole genome shotgun (WGS) entry which is preliminary data.</text>
</comment>
<accession>A0A7Y3RM14</accession>
<dbReference type="RefSeq" id="WP_173199141.1">
    <property type="nucleotide sequence ID" value="NZ_JABFCX010000003.1"/>
</dbReference>